<dbReference type="HAMAP" id="MF_02120">
    <property type="entry name" value="LysA"/>
    <property type="match status" value="1"/>
</dbReference>
<evidence type="ECO:0000256" key="2">
    <source>
        <dbReference type="ARBA" id="ARBA00022793"/>
    </source>
</evidence>
<dbReference type="SUPFAM" id="SSF51419">
    <property type="entry name" value="PLP-binding barrel"/>
    <property type="match status" value="1"/>
</dbReference>
<dbReference type="KEGG" id="pmrn:116940032"/>
<feature type="modified residue" description="N6-(pyridoxal phosphate)lysine" evidence="5">
    <location>
        <position position="130"/>
    </location>
</feature>
<dbReference type="RefSeq" id="XP_032805160.1">
    <property type="nucleotide sequence ID" value="XM_032949269.1"/>
</dbReference>
<proteinExistence type="inferred from homology"/>
<protein>
    <submittedName>
        <fullName evidence="10">Probable diaminopimelate decarboxylase, chloroplastic</fullName>
    </submittedName>
</protein>
<dbReference type="GO" id="GO:0008836">
    <property type="term" value="F:diaminopimelate decarboxylase activity"/>
    <property type="evidence" value="ECO:0007669"/>
    <property type="project" value="InterPro"/>
</dbReference>
<keyword evidence="4" id="KW-0456">Lyase</keyword>
<evidence type="ECO:0000256" key="3">
    <source>
        <dbReference type="ARBA" id="ARBA00022898"/>
    </source>
</evidence>
<dbReference type="CDD" id="cd06828">
    <property type="entry name" value="PLPDE_III_DapDC"/>
    <property type="match status" value="1"/>
</dbReference>
<evidence type="ECO:0000259" key="8">
    <source>
        <dbReference type="Pfam" id="PF02784"/>
    </source>
</evidence>
<dbReference type="PANTHER" id="PTHR43727">
    <property type="entry name" value="DIAMINOPIMELATE DECARBOXYLASE"/>
    <property type="match status" value="1"/>
</dbReference>
<evidence type="ECO:0000256" key="1">
    <source>
        <dbReference type="ARBA" id="ARBA00001933"/>
    </source>
</evidence>
<feature type="compositionally biased region" description="Basic and acidic residues" evidence="6">
    <location>
        <begin position="69"/>
        <end position="82"/>
    </location>
</feature>
<accession>A0AAJ7WPH3</accession>
<dbReference type="InterPro" id="IPR022644">
    <property type="entry name" value="De-COase2_N"/>
</dbReference>
<reference evidence="10" key="1">
    <citation type="submission" date="2025-08" db="UniProtKB">
        <authorList>
            <consortium name="RefSeq"/>
        </authorList>
    </citation>
    <scope>IDENTIFICATION</scope>
    <source>
        <tissue evidence="10">Sperm</tissue>
    </source>
</reference>
<keyword evidence="2" id="KW-0210">Decarboxylase</keyword>
<dbReference type="Proteomes" id="UP001318040">
    <property type="component" value="Chromosome 7"/>
</dbReference>
<evidence type="ECO:0000259" key="7">
    <source>
        <dbReference type="Pfam" id="PF00278"/>
    </source>
</evidence>
<dbReference type="Gene3D" id="2.40.37.10">
    <property type="entry name" value="Lyase, Ornithine Decarboxylase, Chain A, domain 1"/>
    <property type="match status" value="1"/>
</dbReference>
<feature type="region of interest" description="Disordered" evidence="6">
    <location>
        <begin position="61"/>
        <end position="82"/>
    </location>
</feature>
<dbReference type="NCBIfam" id="TIGR01048">
    <property type="entry name" value="lysA"/>
    <property type="match status" value="1"/>
</dbReference>
<dbReference type="FunFam" id="3.20.20.10:FF:000003">
    <property type="entry name" value="Diaminopimelate decarboxylase"/>
    <property type="match status" value="1"/>
</dbReference>
<dbReference type="InterPro" id="IPR022643">
    <property type="entry name" value="De-COase2_C"/>
</dbReference>
<feature type="domain" description="Orn/DAP/Arg decarboxylase 2 N-terminal" evidence="8">
    <location>
        <begin position="103"/>
        <end position="363"/>
    </location>
</feature>
<evidence type="ECO:0000256" key="4">
    <source>
        <dbReference type="ARBA" id="ARBA00023239"/>
    </source>
</evidence>
<dbReference type="GeneID" id="116940032"/>
<dbReference type="GO" id="GO:0009089">
    <property type="term" value="P:lysine biosynthetic process via diaminopimelate"/>
    <property type="evidence" value="ECO:0007669"/>
    <property type="project" value="InterPro"/>
</dbReference>
<dbReference type="PRINTS" id="PR01181">
    <property type="entry name" value="DAPDCRBXLASE"/>
</dbReference>
<dbReference type="AlphaFoldDB" id="A0AAJ7WPH3"/>
<dbReference type="Gene3D" id="3.20.20.10">
    <property type="entry name" value="Alanine racemase"/>
    <property type="match status" value="1"/>
</dbReference>
<dbReference type="InterPro" id="IPR009006">
    <property type="entry name" value="Ala_racemase/Decarboxylase_C"/>
</dbReference>
<dbReference type="Pfam" id="PF02784">
    <property type="entry name" value="Orn_Arg_deC_N"/>
    <property type="match status" value="1"/>
</dbReference>
<keyword evidence="9" id="KW-1185">Reference proteome</keyword>
<comment type="cofactor">
    <cofactor evidence="1 5">
        <name>pyridoxal 5'-phosphate</name>
        <dbReference type="ChEBI" id="CHEBI:597326"/>
    </cofactor>
</comment>
<dbReference type="PRINTS" id="PR01179">
    <property type="entry name" value="ODADCRBXLASE"/>
</dbReference>
<gene>
    <name evidence="10" type="primary">LOC116940032</name>
</gene>
<keyword evidence="3 5" id="KW-0663">Pyridoxal phosphate</keyword>
<evidence type="ECO:0000313" key="10">
    <source>
        <dbReference type="RefSeq" id="XP_032805160.1"/>
    </source>
</evidence>
<dbReference type="InterPro" id="IPR029066">
    <property type="entry name" value="PLP-binding_barrel"/>
</dbReference>
<evidence type="ECO:0000313" key="9">
    <source>
        <dbReference type="Proteomes" id="UP001318040"/>
    </source>
</evidence>
<sequence length="517" mass="55643">MGEKCDHHQQFQYRDGTLFCEELSLIDLAEQLRNSGCPHESEPPEDVTDLVFQEDLSPPLHEGWPPLDQESRDSGRAADCPDSRQSSALFRAPCTPFFVYSRAQIVENVRAYQRALRASGFRATLNYSVKANGNPHLLKVISSLGCGATAVSGNEIRLALLSGFEPRRILLNGNGKRRDEIALAVARGCSLNVDSPFDARRIGDVASSVTGPAPRVPVLARVNPDVDPSVHPYVATGLASSKFGVSRGPSFDALLDAVRTNPRLELCGLHCHLGSTVRDLGAFRAAVAFVARTATELRSGGAFPALRVLNFGGGLDIDYRRDGTSAAPSPDELVAAVRDELRLSWQGAPEDVEVVLEPGRSIVGDAAVLVTEVLGVKSARDKEFLVVDAAMTDVMRPSLYGAYHHAQLVQDPPGEPSYAIFDVVGPVCESADFLARDRRLPRPDLVPGPGGARPQPLLALFDVGAYCSSMASNYNARARAAELLVSGARWRLVRRADSFRDLVAPFSGLQGCGGPRP</sequence>
<dbReference type="InterPro" id="IPR000183">
    <property type="entry name" value="Orn/DAP/Arg_de-COase"/>
</dbReference>
<dbReference type="InterPro" id="IPR002986">
    <property type="entry name" value="DAP_deCOOHase_LysA"/>
</dbReference>
<feature type="active site" description="Proton donor" evidence="5">
    <location>
        <position position="428"/>
    </location>
</feature>
<evidence type="ECO:0000256" key="5">
    <source>
        <dbReference type="PIRSR" id="PIRSR600183-50"/>
    </source>
</evidence>
<feature type="domain" description="Orn/DAP/Arg decarboxylase 2 C-terminal" evidence="7">
    <location>
        <begin position="97"/>
        <end position="443"/>
    </location>
</feature>
<dbReference type="Pfam" id="PF00278">
    <property type="entry name" value="Orn_DAP_Arg_deC"/>
    <property type="match status" value="1"/>
</dbReference>
<dbReference type="SUPFAM" id="SSF50621">
    <property type="entry name" value="Alanine racemase C-terminal domain-like"/>
    <property type="match status" value="1"/>
</dbReference>
<name>A0AAJ7WPH3_PETMA</name>
<evidence type="ECO:0000256" key="6">
    <source>
        <dbReference type="SAM" id="MobiDB-lite"/>
    </source>
</evidence>
<dbReference type="PANTHER" id="PTHR43727:SF2">
    <property type="entry name" value="GROUP IV DECARBOXYLASE"/>
    <property type="match status" value="1"/>
</dbReference>
<organism evidence="9 10">
    <name type="scientific">Petromyzon marinus</name>
    <name type="common">Sea lamprey</name>
    <dbReference type="NCBI Taxonomy" id="7757"/>
    <lineage>
        <taxon>Eukaryota</taxon>
        <taxon>Metazoa</taxon>
        <taxon>Chordata</taxon>
        <taxon>Craniata</taxon>
        <taxon>Vertebrata</taxon>
        <taxon>Cyclostomata</taxon>
        <taxon>Hyperoartia</taxon>
        <taxon>Petromyzontiformes</taxon>
        <taxon>Petromyzontidae</taxon>
        <taxon>Petromyzon</taxon>
    </lineage>
</organism>